<feature type="region of interest" description="Disordered" evidence="1">
    <location>
        <begin position="573"/>
        <end position="609"/>
    </location>
</feature>
<keyword evidence="3" id="KW-1185">Reference proteome</keyword>
<reference evidence="2" key="1">
    <citation type="submission" date="2022-07" db="EMBL/GenBank/DDBJ databases">
        <title>Genome analysis of Parmales, a sister group of diatoms, reveals the evolutionary specialization of diatoms from phago-mixotrophs to photoautotrophs.</title>
        <authorList>
            <person name="Ban H."/>
            <person name="Sato S."/>
            <person name="Yoshikawa S."/>
            <person name="Kazumasa Y."/>
            <person name="Nakamura Y."/>
            <person name="Ichinomiya M."/>
            <person name="Saitoh K."/>
            <person name="Sato N."/>
            <person name="Blanc-Mathieu R."/>
            <person name="Endo H."/>
            <person name="Kuwata A."/>
            <person name="Ogata H."/>
        </authorList>
    </citation>
    <scope>NUCLEOTIDE SEQUENCE</scope>
</reference>
<dbReference type="Proteomes" id="UP001165082">
    <property type="component" value="Unassembled WGS sequence"/>
</dbReference>
<evidence type="ECO:0000256" key="1">
    <source>
        <dbReference type="SAM" id="MobiDB-lite"/>
    </source>
</evidence>
<dbReference type="EMBL" id="BRXZ01000492">
    <property type="protein sequence ID" value="GMI12680.1"/>
    <property type="molecule type" value="Genomic_DNA"/>
</dbReference>
<dbReference type="AlphaFoldDB" id="A0A9W7KVD1"/>
<evidence type="ECO:0008006" key="4">
    <source>
        <dbReference type="Google" id="ProtNLM"/>
    </source>
</evidence>
<accession>A0A9W7KVD1</accession>
<comment type="caution">
    <text evidence="2">The sequence shown here is derived from an EMBL/GenBank/DDBJ whole genome shotgun (WGS) entry which is preliminary data.</text>
</comment>
<name>A0A9W7KVD1_9STRA</name>
<dbReference type="Gene3D" id="2.60.120.620">
    <property type="entry name" value="q2cbj1_9rhob like domain"/>
    <property type="match status" value="1"/>
</dbReference>
<dbReference type="OrthoDB" id="206692at2759"/>
<protein>
    <recommendedName>
        <fullName evidence="4">Prolyl 4-hydroxylase alpha subunit Fe(2+) 2OG dioxygenase domain-containing protein</fullName>
    </recommendedName>
</protein>
<sequence length="1014" mass="111496">MEAYATEFDSLSIKRLEEYLKDDTKTPWETSMLYDSKKDAKFVDESLRSSSFRTFVKGDLFDVFDEEIMAAVNDPKQNPIAAMKTFTLVRSDISEIKYPVGGFFSKHKDYLSITSNSISEFTMIVALTGPDSSPPTVGGETLLHSAGHTLSSTKTTTPGGGLLFRKDIEHEGAKLEAGSKRILTVNLWAIEKAPNAGEGGVLLIEFPDSSPPASPTSSSNTNKRKLRELAKSETAKSYAIPINTVLSGPGKDSFFGGFVRFSLTSTGALDDNDDDDRTTRIVTYLCKDATFEDFAGIYKLMTNCRVSPAEAQSAGSLIKFWNFDTRALLVDLAHDDDAPKAATSYTSKMELVIKKEEMGWQHLNATEILGDYRVNGKDGALIPDRVTIGDFDWGQIQDGCEFVQEIGSYCLARASLEEASKIMRKLHGTDDDSSDEEDGAEELGDLAMLEKARMLVEESEPLLTCMARHVELLPIPNDEGEDEMTDVFLPNWYCAGYNGERGGVPSCYDLQDLERLIGNSYRPQDNGLKDAIEDEFYYVFAAMAHMSKDLIEEDLPEMLADIQSHITTLKATTTTGTATTTSTSSTTATSTSSTTAQPTASTTTAAPPTDSALGGDVIVCESEARTQVVDETVVKIGENYIKFRILLAEGGFYGVGDGFVGYEGTHSTAMRPLWVSVGDYDNVVGFTRVLGRGGGGSLISEGTDLTKVIDREKSTIDVDDPSAENSLVQLASSCVQHAWSLRQFSIAGVPPAVDAFSFYSQEFKDIKKEELFPGKTGEIYGRVSAGLREDWDRLTNRQKSKWTAMGETSATKEMTAKEHLLTAFGEALHTIHITDDEFEYEAGGGLQLNLKFSIEGFQKRKRAANGWQYEVEDPCDIERFEDDAWQTINALVQVGDGTNPTEGTRQGVELLRYLPCTPKTGDIKAGTKEDAEEDDGSSYFHRDSVGKTCFSAKEAERTTKRLAEMKFIDRILDEIKTTKFLLPQQDVEEAATYCNEQVYGNFTFLQVTGVVSLD</sequence>
<evidence type="ECO:0000313" key="2">
    <source>
        <dbReference type="EMBL" id="GMI12680.1"/>
    </source>
</evidence>
<proteinExistence type="predicted"/>
<evidence type="ECO:0000313" key="3">
    <source>
        <dbReference type="Proteomes" id="UP001165082"/>
    </source>
</evidence>
<organism evidence="2 3">
    <name type="scientific">Triparma retinervis</name>
    <dbReference type="NCBI Taxonomy" id="2557542"/>
    <lineage>
        <taxon>Eukaryota</taxon>
        <taxon>Sar</taxon>
        <taxon>Stramenopiles</taxon>
        <taxon>Ochrophyta</taxon>
        <taxon>Bolidophyceae</taxon>
        <taxon>Parmales</taxon>
        <taxon>Triparmaceae</taxon>
        <taxon>Triparma</taxon>
    </lineage>
</organism>
<gene>
    <name evidence="2" type="ORF">TrRE_jg7199</name>
</gene>